<dbReference type="Gene3D" id="3.10.180.10">
    <property type="entry name" value="2,3-Dihydroxybiphenyl 1,2-Dioxygenase, domain 1"/>
    <property type="match status" value="1"/>
</dbReference>
<dbReference type="Proteomes" id="UP000265750">
    <property type="component" value="Unassembled WGS sequence"/>
</dbReference>
<evidence type="ECO:0000259" key="1">
    <source>
        <dbReference type="PROSITE" id="PS51819"/>
    </source>
</evidence>
<dbReference type="InterPro" id="IPR004360">
    <property type="entry name" value="Glyas_Fos-R_dOase_dom"/>
</dbReference>
<dbReference type="SUPFAM" id="SSF54593">
    <property type="entry name" value="Glyoxalase/Bleomycin resistance protein/Dihydroxybiphenyl dioxygenase"/>
    <property type="match status" value="1"/>
</dbReference>
<evidence type="ECO:0000313" key="3">
    <source>
        <dbReference type="Proteomes" id="UP000265750"/>
    </source>
</evidence>
<dbReference type="RefSeq" id="WP_119539507.1">
    <property type="nucleotide sequence ID" value="NZ_QYRN01000004.1"/>
</dbReference>
<protein>
    <submittedName>
        <fullName evidence="2">VOC family protein</fullName>
    </submittedName>
</protein>
<dbReference type="InterPro" id="IPR037523">
    <property type="entry name" value="VOC_core"/>
</dbReference>
<dbReference type="OrthoDB" id="9804907at2"/>
<feature type="domain" description="VOC" evidence="1">
    <location>
        <begin position="5"/>
        <end position="124"/>
    </location>
</feature>
<reference evidence="3" key="1">
    <citation type="submission" date="2018-09" db="EMBL/GenBank/DDBJ databases">
        <authorList>
            <person name="Tuo L."/>
        </authorList>
    </citation>
    <scope>NUCLEOTIDE SEQUENCE [LARGE SCALE GENOMIC DNA]</scope>
    <source>
        <strain evidence="3">M2BS4Y-1</strain>
    </source>
</reference>
<name>A0A3A1WTT6_9HYPH</name>
<comment type="caution">
    <text evidence="2">The sequence shown here is derived from an EMBL/GenBank/DDBJ whole genome shotgun (WGS) entry which is preliminary data.</text>
</comment>
<dbReference type="Pfam" id="PF00903">
    <property type="entry name" value="Glyoxalase"/>
    <property type="match status" value="1"/>
</dbReference>
<evidence type="ECO:0000313" key="2">
    <source>
        <dbReference type="EMBL" id="RIY01331.1"/>
    </source>
</evidence>
<dbReference type="AlphaFoldDB" id="A0A3A1WTT6"/>
<gene>
    <name evidence="2" type="ORF">D3218_08165</name>
</gene>
<organism evidence="2 3">
    <name type="scientific">Aureimonas flava</name>
    <dbReference type="NCBI Taxonomy" id="2320271"/>
    <lineage>
        <taxon>Bacteria</taxon>
        <taxon>Pseudomonadati</taxon>
        <taxon>Pseudomonadota</taxon>
        <taxon>Alphaproteobacteria</taxon>
        <taxon>Hyphomicrobiales</taxon>
        <taxon>Aurantimonadaceae</taxon>
        <taxon>Aureimonas</taxon>
    </lineage>
</organism>
<sequence length="135" mass="14524">MLADKTSSAIVAVADMERARAFYGTSLGLPCVEQGDEVCVYATGPTHLVVYRSREAGTNRANAAVFDAAGEIEAIVADLAAKGVAFEHYEMDGVTYRDGIHWAGDAKMVWFKDPDGNILHINDMPRPVGHAEAAR</sequence>
<dbReference type="InterPro" id="IPR029068">
    <property type="entry name" value="Glyas_Bleomycin-R_OHBP_Dase"/>
</dbReference>
<accession>A0A3A1WTT6</accession>
<dbReference type="EMBL" id="QYRN01000004">
    <property type="protein sequence ID" value="RIY01331.1"/>
    <property type="molecule type" value="Genomic_DNA"/>
</dbReference>
<dbReference type="PROSITE" id="PS51819">
    <property type="entry name" value="VOC"/>
    <property type="match status" value="1"/>
</dbReference>
<proteinExistence type="predicted"/>
<keyword evidence="3" id="KW-1185">Reference proteome</keyword>